<sequence>MGDAALVVGEDQTPTDKDMGLMGDPIRTGQIVLGSVCVQHEVLDYPAFISGGRGHGRYNAVDGNHRT</sequence>
<evidence type="ECO:0000313" key="3">
    <source>
        <dbReference type="Proteomes" id="UP000021315"/>
    </source>
</evidence>
<evidence type="ECO:0000256" key="1">
    <source>
        <dbReference type="SAM" id="MobiDB-lite"/>
    </source>
</evidence>
<dbReference type="EMBL" id="JDST02000070">
    <property type="protein sequence ID" value="KFB75901.1"/>
    <property type="molecule type" value="Genomic_DNA"/>
</dbReference>
<comment type="caution">
    <text evidence="2">The sequence shown here is derived from an EMBL/GenBank/DDBJ whole genome shotgun (WGS) entry which is preliminary data.</text>
</comment>
<keyword evidence="3" id="KW-1185">Reference proteome</keyword>
<accession>A0A080M4C6</accession>
<gene>
    <name evidence="2" type="ORF">AW06_003068</name>
</gene>
<protein>
    <submittedName>
        <fullName evidence="2">Uncharacterized protein</fullName>
    </submittedName>
</protein>
<evidence type="ECO:0000313" key="2">
    <source>
        <dbReference type="EMBL" id="KFB75901.1"/>
    </source>
</evidence>
<proteinExistence type="predicted"/>
<reference evidence="2" key="1">
    <citation type="submission" date="2014-02" db="EMBL/GenBank/DDBJ databases">
        <title>Expanding our view of genomic diversity in Candidatus Accumulibacter clades.</title>
        <authorList>
            <person name="Skennerton C.T."/>
            <person name="Barr J.J."/>
            <person name="Slater F.R."/>
            <person name="Bond P.L."/>
            <person name="Tyson G.W."/>
        </authorList>
    </citation>
    <scope>NUCLEOTIDE SEQUENCE [LARGE SCALE GENOMIC DNA]</scope>
</reference>
<dbReference type="STRING" id="1453999.AW06_003068"/>
<organism evidence="2 3">
    <name type="scientific">Candidatus Accumulibacter cognatus</name>
    <dbReference type="NCBI Taxonomy" id="2954383"/>
    <lineage>
        <taxon>Bacteria</taxon>
        <taxon>Pseudomonadati</taxon>
        <taxon>Pseudomonadota</taxon>
        <taxon>Betaproteobacteria</taxon>
        <taxon>Candidatus Accumulibacter</taxon>
    </lineage>
</organism>
<feature type="region of interest" description="Disordered" evidence="1">
    <location>
        <begin position="1"/>
        <end position="22"/>
    </location>
</feature>
<name>A0A080M4C6_9PROT</name>
<dbReference type="Proteomes" id="UP000021315">
    <property type="component" value="Unassembled WGS sequence"/>
</dbReference>
<dbReference type="AlphaFoldDB" id="A0A080M4C6"/>